<accession>A0ABW2G6V4</accession>
<organism evidence="2 3">
    <name type="scientific">Kitasatospora paranensis</name>
    <dbReference type="NCBI Taxonomy" id="258053"/>
    <lineage>
        <taxon>Bacteria</taxon>
        <taxon>Bacillati</taxon>
        <taxon>Actinomycetota</taxon>
        <taxon>Actinomycetes</taxon>
        <taxon>Kitasatosporales</taxon>
        <taxon>Streptomycetaceae</taxon>
        <taxon>Kitasatospora</taxon>
    </lineage>
</organism>
<evidence type="ECO:0000256" key="1">
    <source>
        <dbReference type="SAM" id="MobiDB-lite"/>
    </source>
</evidence>
<keyword evidence="3" id="KW-1185">Reference proteome</keyword>
<dbReference type="Proteomes" id="UP001596435">
    <property type="component" value="Unassembled WGS sequence"/>
</dbReference>
<evidence type="ECO:0000313" key="3">
    <source>
        <dbReference type="Proteomes" id="UP001596435"/>
    </source>
</evidence>
<sequence>MGRGRGTLPLPSEPPTVRRANWPPGPVWACCSGGAAIEGCEVEGPAEAINPVGHGTVSALVLGEGPSTTCYLPERRAFARRLAADSVIAGSSS</sequence>
<dbReference type="EMBL" id="JBHTAJ010000076">
    <property type="protein sequence ID" value="MFC7183731.1"/>
    <property type="molecule type" value="Genomic_DNA"/>
</dbReference>
<dbReference type="InterPro" id="IPR028961">
    <property type="entry name" value="Imm21"/>
</dbReference>
<evidence type="ECO:0000313" key="2">
    <source>
        <dbReference type="EMBL" id="MFC7183731.1"/>
    </source>
</evidence>
<comment type="caution">
    <text evidence="2">The sequence shown here is derived from an EMBL/GenBank/DDBJ whole genome shotgun (WGS) entry which is preliminary data.</text>
</comment>
<reference evidence="3" key="1">
    <citation type="journal article" date="2019" name="Int. J. Syst. Evol. Microbiol.">
        <title>The Global Catalogue of Microorganisms (GCM) 10K type strain sequencing project: providing services to taxonomists for standard genome sequencing and annotation.</title>
        <authorList>
            <consortium name="The Broad Institute Genomics Platform"/>
            <consortium name="The Broad Institute Genome Sequencing Center for Infectious Disease"/>
            <person name="Wu L."/>
            <person name="Ma J."/>
        </authorList>
    </citation>
    <scope>NUCLEOTIDE SEQUENCE [LARGE SCALE GENOMIC DNA]</scope>
    <source>
        <strain evidence="3">CGMCC 1.12859</strain>
    </source>
</reference>
<gene>
    <name evidence="2" type="ORF">ACFQMG_29720</name>
</gene>
<proteinExistence type="predicted"/>
<name>A0ABW2G6V4_9ACTN</name>
<dbReference type="Pfam" id="PF15589">
    <property type="entry name" value="Imm21"/>
    <property type="match status" value="1"/>
</dbReference>
<feature type="region of interest" description="Disordered" evidence="1">
    <location>
        <begin position="1"/>
        <end position="22"/>
    </location>
</feature>
<protein>
    <submittedName>
        <fullName evidence="2">Imm21 family immunity protein</fullName>
    </submittedName>
</protein>
<dbReference type="RefSeq" id="WP_380232473.1">
    <property type="nucleotide sequence ID" value="NZ_JBHSVH010000002.1"/>
</dbReference>